<dbReference type="RefSeq" id="WP_109202095.1">
    <property type="nucleotide sequence ID" value="NZ_QEWS01000007.1"/>
</dbReference>
<feature type="transmembrane region" description="Helical" evidence="1">
    <location>
        <begin position="12"/>
        <end position="31"/>
    </location>
</feature>
<evidence type="ECO:0000313" key="2">
    <source>
        <dbReference type="EMBL" id="PWD83906.1"/>
    </source>
</evidence>
<gene>
    <name evidence="2" type="ORF">DC077_08495</name>
    <name evidence="3" type="ORF">DC078_08345</name>
</gene>
<reference evidence="4 5" key="2">
    <citation type="submission" date="2018-05" db="EMBL/GenBank/DDBJ databases">
        <title>Ignatzschineria dubaiensis sp. nov., isolated from necrotic foot tissues of dromedaries (Camelus dromedarius) and associated maggots in Dubai, United Arab Emirates.</title>
        <authorList>
            <person name="Tsang C.C."/>
            <person name="Tang J.Y.M."/>
            <person name="Fong J.Y.H."/>
            <person name="Kinne J."/>
            <person name="Lee H.H."/>
            <person name="Joseph M."/>
            <person name="Jose S."/>
            <person name="Schuster R.K."/>
            <person name="Tang Y."/>
            <person name="Sivakumar S."/>
            <person name="Chen J.H.K."/>
            <person name="Teng J.L.L."/>
            <person name="Lau S.K.P."/>
            <person name="Wernery U."/>
            <person name="Woo P.C.Y."/>
        </authorList>
    </citation>
    <scope>NUCLEOTIDE SEQUENCE [LARGE SCALE GENOMIC DNA]</scope>
    <source>
        <strain evidence="4">UAE-HKU57</strain>
        <strain evidence="5">UAE-HKU58</strain>
    </source>
</reference>
<dbReference type="EMBL" id="QEWV01000008">
    <property type="protein sequence ID" value="PWD90736.1"/>
    <property type="molecule type" value="Genomic_DNA"/>
</dbReference>
<proteinExistence type="predicted"/>
<evidence type="ECO:0000313" key="4">
    <source>
        <dbReference type="Proteomes" id="UP000245059"/>
    </source>
</evidence>
<protein>
    <submittedName>
        <fullName evidence="2">Uncharacterized protein</fullName>
    </submittedName>
</protein>
<organism evidence="2 4">
    <name type="scientific">Ignatzschineria cameli</name>
    <dbReference type="NCBI Taxonomy" id="2182793"/>
    <lineage>
        <taxon>Bacteria</taxon>
        <taxon>Pseudomonadati</taxon>
        <taxon>Pseudomonadota</taxon>
        <taxon>Gammaproteobacteria</taxon>
        <taxon>Cardiobacteriales</taxon>
        <taxon>Ignatzschineriaceae</taxon>
        <taxon>Ignatzschineria</taxon>
    </lineage>
</organism>
<dbReference type="EMBL" id="QEWW01000007">
    <property type="protein sequence ID" value="PWD83906.1"/>
    <property type="molecule type" value="Genomic_DNA"/>
</dbReference>
<keyword evidence="1" id="KW-0472">Membrane</keyword>
<dbReference type="AlphaFoldDB" id="A0A2U2ALA0"/>
<name>A0A2U2ALA0_9GAMM</name>
<reference evidence="2" key="1">
    <citation type="journal article" date="2018" name="Genome Announc.">
        <title>Ignatzschineria cameli sp. nov., isolated from necrotic foot tissue of dromedaries (Camelus dromedarius) and associated maggots (Wohlfahrtia species) in Dubai.</title>
        <authorList>
            <person name="Tsang C.C."/>
            <person name="Tang J.Y."/>
            <person name="Fong J.Y."/>
            <person name="Kinne J."/>
            <person name="Lee H.H."/>
            <person name="Joseph M."/>
            <person name="Jose S."/>
            <person name="Schuster R.K."/>
            <person name="Tang Y."/>
            <person name="Sivakumar S."/>
            <person name="Chen J.H."/>
            <person name="Teng J.L."/>
            <person name="Lau S.K."/>
            <person name="Wernery U."/>
            <person name="Woo P.C."/>
        </authorList>
    </citation>
    <scope>NUCLEOTIDE SEQUENCE</scope>
    <source>
        <strain evidence="2">UAE-HKU57</strain>
        <strain evidence="3">UAE-HKU58</strain>
    </source>
</reference>
<evidence type="ECO:0000256" key="1">
    <source>
        <dbReference type="SAM" id="Phobius"/>
    </source>
</evidence>
<sequence>MEEYLADLFFFAFFYWPIYLIVAILFLFFVYKFWRKKATIMKLLLVVCGLIGVMILLPALYVLFMTIYGAIINI</sequence>
<accession>A0A2U2ALA0</accession>
<evidence type="ECO:0000313" key="5">
    <source>
        <dbReference type="Proteomes" id="UP000245217"/>
    </source>
</evidence>
<dbReference type="Proteomes" id="UP000245059">
    <property type="component" value="Unassembled WGS sequence"/>
</dbReference>
<dbReference type="Proteomes" id="UP000245217">
    <property type="component" value="Unassembled WGS sequence"/>
</dbReference>
<keyword evidence="5" id="KW-1185">Reference proteome</keyword>
<keyword evidence="1" id="KW-0812">Transmembrane</keyword>
<comment type="caution">
    <text evidence="2">The sequence shown here is derived from an EMBL/GenBank/DDBJ whole genome shotgun (WGS) entry which is preliminary data.</text>
</comment>
<feature type="transmembrane region" description="Helical" evidence="1">
    <location>
        <begin position="43"/>
        <end position="71"/>
    </location>
</feature>
<evidence type="ECO:0000313" key="3">
    <source>
        <dbReference type="EMBL" id="PWD90736.1"/>
    </source>
</evidence>
<keyword evidence="1" id="KW-1133">Transmembrane helix</keyword>